<dbReference type="InterPro" id="IPR036390">
    <property type="entry name" value="WH_DNA-bd_sf"/>
</dbReference>
<keyword evidence="2" id="KW-0238">DNA-binding</keyword>
<dbReference type="Gene3D" id="1.10.10.10">
    <property type="entry name" value="Winged helix-like DNA-binding domain superfamily/Winged helix DNA-binding domain"/>
    <property type="match status" value="1"/>
</dbReference>
<evidence type="ECO:0000256" key="1">
    <source>
        <dbReference type="ARBA" id="ARBA00023015"/>
    </source>
</evidence>
<dbReference type="SUPFAM" id="SSF46785">
    <property type="entry name" value="Winged helix' DNA-binding domain"/>
    <property type="match status" value="1"/>
</dbReference>
<feature type="domain" description="HTH gntR-type" evidence="4">
    <location>
        <begin position="5"/>
        <end position="72"/>
    </location>
</feature>
<dbReference type="PANTHER" id="PTHR43537:SF24">
    <property type="entry name" value="GLUCONATE OPERON TRANSCRIPTIONAL REPRESSOR"/>
    <property type="match status" value="1"/>
</dbReference>
<evidence type="ECO:0000313" key="5">
    <source>
        <dbReference type="EMBL" id="SLM11994.1"/>
    </source>
</evidence>
<gene>
    <name evidence="5" type="ORF">SPIROBIBN47_210164</name>
</gene>
<keyword evidence="3" id="KW-0804">Transcription</keyword>
<dbReference type="Pfam" id="PF00392">
    <property type="entry name" value="GntR"/>
    <property type="match status" value="1"/>
</dbReference>
<reference evidence="5" key="1">
    <citation type="submission" date="2017-02" db="EMBL/GenBank/DDBJ databases">
        <authorList>
            <person name="Regsiter A."/>
            <person name="William W."/>
        </authorList>
    </citation>
    <scope>NUCLEOTIDE SEQUENCE</scope>
    <source>
        <strain evidence="5">Bib</strain>
    </source>
</reference>
<dbReference type="SUPFAM" id="SSF48008">
    <property type="entry name" value="GntR ligand-binding domain-like"/>
    <property type="match status" value="1"/>
</dbReference>
<evidence type="ECO:0000259" key="4">
    <source>
        <dbReference type="PROSITE" id="PS50949"/>
    </source>
</evidence>
<organism evidence="5">
    <name type="scientific">uncultured spirochete</name>
    <dbReference type="NCBI Taxonomy" id="156406"/>
    <lineage>
        <taxon>Bacteria</taxon>
        <taxon>Pseudomonadati</taxon>
        <taxon>Spirochaetota</taxon>
        <taxon>Spirochaetia</taxon>
        <taxon>Spirochaetales</taxon>
        <taxon>environmental samples</taxon>
    </lineage>
</organism>
<name>A0A3P3XHP3_9SPIR</name>
<keyword evidence="1" id="KW-0805">Transcription regulation</keyword>
<dbReference type="InterPro" id="IPR011711">
    <property type="entry name" value="GntR_C"/>
</dbReference>
<dbReference type="PROSITE" id="PS50949">
    <property type="entry name" value="HTH_GNTR"/>
    <property type="match status" value="1"/>
</dbReference>
<dbReference type="GO" id="GO:0003677">
    <property type="term" value="F:DNA binding"/>
    <property type="evidence" value="ECO:0007669"/>
    <property type="project" value="UniProtKB-KW"/>
</dbReference>
<dbReference type="EMBL" id="FWDM01000014">
    <property type="protein sequence ID" value="SLM11994.1"/>
    <property type="molecule type" value="Genomic_DNA"/>
</dbReference>
<dbReference type="GO" id="GO:0003700">
    <property type="term" value="F:DNA-binding transcription factor activity"/>
    <property type="evidence" value="ECO:0007669"/>
    <property type="project" value="InterPro"/>
</dbReference>
<accession>A0A3P3XHP3</accession>
<proteinExistence type="predicted"/>
<evidence type="ECO:0000256" key="3">
    <source>
        <dbReference type="ARBA" id="ARBA00023163"/>
    </source>
</evidence>
<dbReference type="AlphaFoldDB" id="A0A3P3XHP3"/>
<dbReference type="Gene3D" id="1.20.120.530">
    <property type="entry name" value="GntR ligand-binding domain-like"/>
    <property type="match status" value="1"/>
</dbReference>
<dbReference type="SMART" id="SM00895">
    <property type="entry name" value="FCD"/>
    <property type="match status" value="1"/>
</dbReference>
<dbReference type="CDD" id="cd07377">
    <property type="entry name" value="WHTH_GntR"/>
    <property type="match status" value="1"/>
</dbReference>
<sequence>MNKPVSLLEFAYEKIKEDIMHGKYTPGEKLNIGEIAKDFNISCTPVKEALNRLASEGFIEAIPRHGMMLKVLSVKDIEDMLNVRKMIEMYSAKLAAANVQKHPEIIKRMKKLLPLMEALGDHEYVEATKLEQEYHGLFVKLTENNRLIEMYEKLFGVSFAFYVYSIGNFPLARASEASREHMQMYNYLLEAKGDELSELMGRHMQATIELLEDLISKDTEHRFKIN</sequence>
<dbReference type="PANTHER" id="PTHR43537">
    <property type="entry name" value="TRANSCRIPTIONAL REGULATOR, GNTR FAMILY"/>
    <property type="match status" value="1"/>
</dbReference>
<protein>
    <recommendedName>
        <fullName evidence="4">HTH gntR-type domain-containing protein</fullName>
    </recommendedName>
</protein>
<dbReference type="Pfam" id="PF07729">
    <property type="entry name" value="FCD"/>
    <property type="match status" value="1"/>
</dbReference>
<dbReference type="InterPro" id="IPR036388">
    <property type="entry name" value="WH-like_DNA-bd_sf"/>
</dbReference>
<dbReference type="InterPro" id="IPR008920">
    <property type="entry name" value="TF_FadR/GntR_C"/>
</dbReference>
<evidence type="ECO:0000256" key="2">
    <source>
        <dbReference type="ARBA" id="ARBA00023125"/>
    </source>
</evidence>
<dbReference type="InterPro" id="IPR000524">
    <property type="entry name" value="Tscrpt_reg_HTH_GntR"/>
</dbReference>
<dbReference type="SMART" id="SM00345">
    <property type="entry name" value="HTH_GNTR"/>
    <property type="match status" value="1"/>
</dbReference>